<feature type="transmembrane region" description="Helical" evidence="9">
    <location>
        <begin position="144"/>
        <end position="168"/>
    </location>
</feature>
<evidence type="ECO:0000256" key="9">
    <source>
        <dbReference type="RuleBase" id="RU369115"/>
    </source>
</evidence>
<dbReference type="GO" id="GO:0140315">
    <property type="term" value="F:iron ion sequestering activity"/>
    <property type="evidence" value="ECO:0007669"/>
    <property type="project" value="UniProtKB-UniRule"/>
</dbReference>
<dbReference type="GO" id="GO:0005381">
    <property type="term" value="F:iron ion transmembrane transporter activity"/>
    <property type="evidence" value="ECO:0007669"/>
    <property type="project" value="UniProtKB-UniRule"/>
</dbReference>
<keyword evidence="7 9" id="KW-0472">Membrane</keyword>
<dbReference type="Proteomes" id="UP000317650">
    <property type="component" value="Chromosome 5"/>
</dbReference>
<evidence type="ECO:0000256" key="1">
    <source>
        <dbReference type="ARBA" id="ARBA00004128"/>
    </source>
</evidence>
<evidence type="ECO:0000256" key="7">
    <source>
        <dbReference type="ARBA" id="ARBA00023136"/>
    </source>
</evidence>
<reference evidence="10 11" key="1">
    <citation type="journal article" date="2019" name="Nat. Plants">
        <title>Genome sequencing of Musa balbisiana reveals subgenome evolution and function divergence in polyploid bananas.</title>
        <authorList>
            <person name="Yao X."/>
        </authorList>
    </citation>
    <scope>NUCLEOTIDE SEQUENCE [LARGE SCALE GENOMIC DNA]</scope>
    <source>
        <strain evidence="11">cv. DH-PKW</strain>
        <tissue evidence="10">Leaves</tissue>
    </source>
</reference>
<evidence type="ECO:0000256" key="6">
    <source>
        <dbReference type="ARBA" id="ARBA00022989"/>
    </source>
</evidence>
<feature type="transmembrane region" description="Helical" evidence="9">
    <location>
        <begin position="83"/>
        <end position="101"/>
    </location>
</feature>
<sequence>MSSRLSSQVHANALPEASKDPCVRISIPLQPQEPEPTRGADGSVDYMARTQWLRAAVLGANDGLVSIASLMVGVGAVNQSAKAMLVSGLAGLVAGACSMAIGEFVSVHAQYDIEVAEMERRRRGSGSGSEEGVRGEENLPSPMLAAGASALAFALGAVLPLLAGGFIMSWSVRVGAVCAVSSLGLAGFGAAGAVLGGADIWKPALRVLGGGWLAMLVTYCVLRIFGLLFNMQVSSA</sequence>
<keyword evidence="3" id="KW-0408">Iron</keyword>
<protein>
    <recommendedName>
        <fullName evidence="9">Vacuolar iron transporter</fullName>
    </recommendedName>
</protein>
<dbReference type="GO" id="GO:0005384">
    <property type="term" value="F:manganese ion transmembrane transporter activity"/>
    <property type="evidence" value="ECO:0007669"/>
    <property type="project" value="InterPro"/>
</dbReference>
<dbReference type="STRING" id="52838.A0A4S8JXY0"/>
<organism evidence="10 11">
    <name type="scientific">Musa balbisiana</name>
    <name type="common">Banana</name>
    <dbReference type="NCBI Taxonomy" id="52838"/>
    <lineage>
        <taxon>Eukaryota</taxon>
        <taxon>Viridiplantae</taxon>
        <taxon>Streptophyta</taxon>
        <taxon>Embryophyta</taxon>
        <taxon>Tracheophyta</taxon>
        <taxon>Spermatophyta</taxon>
        <taxon>Magnoliopsida</taxon>
        <taxon>Liliopsida</taxon>
        <taxon>Zingiberales</taxon>
        <taxon>Musaceae</taxon>
        <taxon>Musa</taxon>
    </lineage>
</organism>
<evidence type="ECO:0000256" key="8">
    <source>
        <dbReference type="ARBA" id="ARBA00044464"/>
    </source>
</evidence>
<keyword evidence="9" id="KW-0406">Ion transport</keyword>
<evidence type="ECO:0000256" key="2">
    <source>
        <dbReference type="ARBA" id="ARBA00007049"/>
    </source>
</evidence>
<feature type="transmembrane region" description="Helical" evidence="9">
    <location>
        <begin position="207"/>
        <end position="229"/>
    </location>
</feature>
<feature type="transmembrane region" description="Helical" evidence="9">
    <location>
        <begin position="174"/>
        <end position="195"/>
    </location>
</feature>
<proteinExistence type="inferred from homology"/>
<keyword evidence="3" id="KW-0410">Iron transport</keyword>
<dbReference type="GO" id="GO:0030026">
    <property type="term" value="P:intracellular manganese ion homeostasis"/>
    <property type="evidence" value="ECO:0007669"/>
    <property type="project" value="InterPro"/>
</dbReference>
<comment type="catalytic activity">
    <reaction evidence="8">
        <text>Fe(2+)(in) = Fe(2+)(out)</text>
        <dbReference type="Rhea" id="RHEA:28486"/>
        <dbReference type="ChEBI" id="CHEBI:29033"/>
    </reaction>
    <physiologicalReaction direction="left-to-right" evidence="8">
        <dbReference type="Rhea" id="RHEA:28487"/>
    </physiologicalReaction>
</comment>
<keyword evidence="9" id="KW-0813">Transport</keyword>
<evidence type="ECO:0000256" key="5">
    <source>
        <dbReference type="ARBA" id="ARBA00022692"/>
    </source>
</evidence>
<keyword evidence="11" id="KW-1185">Reference proteome</keyword>
<comment type="caution">
    <text evidence="10">The sequence shown here is derived from an EMBL/GenBank/DDBJ whole genome shotgun (WGS) entry which is preliminary data.</text>
</comment>
<comment type="similarity">
    <text evidence="2 9">Belongs to the CCC1 family.</text>
</comment>
<dbReference type="EMBL" id="PYDT01000003">
    <property type="protein sequence ID" value="THU67168.1"/>
    <property type="molecule type" value="Genomic_DNA"/>
</dbReference>
<feature type="transmembrane region" description="Helical" evidence="9">
    <location>
        <begin position="55"/>
        <end position="77"/>
    </location>
</feature>
<comment type="subcellular location">
    <subcellularLocation>
        <location evidence="1 9">Vacuole membrane</location>
        <topology evidence="1 9">Multi-pass membrane protein</topology>
    </subcellularLocation>
</comment>
<keyword evidence="5 9" id="KW-0812">Transmembrane</keyword>
<dbReference type="AlphaFoldDB" id="A0A4S8JXY0"/>
<evidence type="ECO:0000256" key="4">
    <source>
        <dbReference type="ARBA" id="ARBA00022554"/>
    </source>
</evidence>
<dbReference type="PANTHER" id="PTHR31851">
    <property type="entry name" value="FE(2+)/MN(2+) TRANSPORTER PCL1"/>
    <property type="match status" value="1"/>
</dbReference>
<dbReference type="Pfam" id="PF01988">
    <property type="entry name" value="VIT1"/>
    <property type="match status" value="2"/>
</dbReference>
<evidence type="ECO:0000313" key="11">
    <source>
        <dbReference type="Proteomes" id="UP000317650"/>
    </source>
</evidence>
<name>A0A4S8JXY0_MUSBA</name>
<comment type="function">
    <text evidence="9">Vacuolar Fe(2+) uptake transporter.</text>
</comment>
<dbReference type="GO" id="GO:0005774">
    <property type="term" value="C:vacuolar membrane"/>
    <property type="evidence" value="ECO:0007669"/>
    <property type="project" value="UniProtKB-SubCell"/>
</dbReference>
<gene>
    <name evidence="10" type="ORF">C4D60_Mb05t21810</name>
</gene>
<keyword evidence="4 9" id="KW-0926">Vacuole</keyword>
<dbReference type="InterPro" id="IPR008217">
    <property type="entry name" value="Ccc1_fam"/>
</dbReference>
<accession>A0A4S8JXY0</accession>
<keyword evidence="6 9" id="KW-1133">Transmembrane helix</keyword>
<evidence type="ECO:0000256" key="3">
    <source>
        <dbReference type="ARBA" id="ARBA00022496"/>
    </source>
</evidence>
<evidence type="ECO:0000313" key="10">
    <source>
        <dbReference type="EMBL" id="THU67168.1"/>
    </source>
</evidence>